<feature type="signal peptide" evidence="1">
    <location>
        <begin position="1"/>
        <end position="37"/>
    </location>
</feature>
<dbReference type="Proteomes" id="UP000662200">
    <property type="component" value="Unassembled WGS sequence"/>
</dbReference>
<name>A0A8J3BHK7_9ACTN</name>
<evidence type="ECO:0000313" key="2">
    <source>
        <dbReference type="EMBL" id="GGK14832.1"/>
    </source>
</evidence>
<feature type="chain" id="PRO_5035298554" evidence="1">
    <location>
        <begin position="38"/>
        <end position="221"/>
    </location>
</feature>
<dbReference type="AlphaFoldDB" id="A0A8J3BHK7"/>
<sequence length="221" mass="23387">MLSLPGTARRAGGVGTSAVALAAALGVLAAVAGPAAAARAGDGLRFGTATVVGADCTRNGPPAPVYDVPNKRFSVTFSGFEAIAERRGDIVNAACEVMVPVFLAPGFRLKVTDTIFAGKTTMGRLDTAHLLGEVRFHGLSRAPVYRVDKKFVDHAGILKTFAEKGDVQTDYNTCKETQVVVSIHTQIQSENYEGDETAIHLDSIEHTLRGAINLDLMTERC</sequence>
<organism evidence="2 3">
    <name type="scientific">Pilimelia terevasa</name>
    <dbReference type="NCBI Taxonomy" id="53372"/>
    <lineage>
        <taxon>Bacteria</taxon>
        <taxon>Bacillati</taxon>
        <taxon>Actinomycetota</taxon>
        <taxon>Actinomycetes</taxon>
        <taxon>Micromonosporales</taxon>
        <taxon>Micromonosporaceae</taxon>
        <taxon>Pilimelia</taxon>
    </lineage>
</organism>
<keyword evidence="3" id="KW-1185">Reference proteome</keyword>
<evidence type="ECO:0000256" key="1">
    <source>
        <dbReference type="SAM" id="SignalP"/>
    </source>
</evidence>
<keyword evidence="1" id="KW-0732">Signal</keyword>
<comment type="caution">
    <text evidence="2">The sequence shown here is derived from an EMBL/GenBank/DDBJ whole genome shotgun (WGS) entry which is preliminary data.</text>
</comment>
<proteinExistence type="predicted"/>
<protein>
    <submittedName>
        <fullName evidence="2">Uncharacterized protein</fullName>
    </submittedName>
</protein>
<gene>
    <name evidence="2" type="ORF">GCM10010124_04260</name>
</gene>
<reference evidence="2" key="1">
    <citation type="journal article" date="2014" name="Int. J. Syst. Evol. Microbiol.">
        <title>Complete genome sequence of Corynebacterium casei LMG S-19264T (=DSM 44701T), isolated from a smear-ripened cheese.</title>
        <authorList>
            <consortium name="US DOE Joint Genome Institute (JGI-PGF)"/>
            <person name="Walter F."/>
            <person name="Albersmeier A."/>
            <person name="Kalinowski J."/>
            <person name="Ruckert C."/>
        </authorList>
    </citation>
    <scope>NUCLEOTIDE SEQUENCE</scope>
    <source>
        <strain evidence="2">JCM 3091</strain>
    </source>
</reference>
<evidence type="ECO:0000313" key="3">
    <source>
        <dbReference type="Proteomes" id="UP000662200"/>
    </source>
</evidence>
<accession>A0A8J3BHK7</accession>
<dbReference type="RefSeq" id="WP_189112413.1">
    <property type="nucleotide sequence ID" value="NZ_BMQC01000001.1"/>
</dbReference>
<reference evidence="2" key="2">
    <citation type="submission" date="2020-09" db="EMBL/GenBank/DDBJ databases">
        <authorList>
            <person name="Sun Q."/>
            <person name="Ohkuma M."/>
        </authorList>
    </citation>
    <scope>NUCLEOTIDE SEQUENCE</scope>
    <source>
        <strain evidence="2">JCM 3091</strain>
    </source>
</reference>
<dbReference type="EMBL" id="BMQC01000001">
    <property type="protein sequence ID" value="GGK14832.1"/>
    <property type="molecule type" value="Genomic_DNA"/>
</dbReference>